<reference evidence="2" key="2">
    <citation type="journal article" date="2008" name="Genome Biol.">
        <title>Improved genome assembly and evidence-based global gene model set for the chordate Ciona intestinalis: new insight into intron and operon populations.</title>
        <authorList>
            <person name="Satou Y."/>
            <person name="Mineta K."/>
            <person name="Ogasawara M."/>
            <person name="Sasakura Y."/>
            <person name="Shoguchi E."/>
            <person name="Ueno K."/>
            <person name="Yamada L."/>
            <person name="Matsumoto J."/>
            <person name="Wasserscheid J."/>
            <person name="Dewar K."/>
            <person name="Wiley G.B."/>
            <person name="Macmil S.L."/>
            <person name="Roe B.A."/>
            <person name="Zeller R.W."/>
            <person name="Hastings K.E."/>
            <person name="Lemaire P."/>
            <person name="Lindquist E."/>
            <person name="Endo T."/>
            <person name="Hotta K."/>
            <person name="Inaba K."/>
        </authorList>
    </citation>
    <scope>NUCLEOTIDE SEQUENCE [LARGE SCALE GENOMIC DNA]</scope>
    <source>
        <strain evidence="2">wild type</strain>
    </source>
</reference>
<evidence type="ECO:0000313" key="2">
    <source>
        <dbReference type="Ensembl" id="ENSCINP00000031230.1"/>
    </source>
</evidence>
<proteinExistence type="predicted"/>
<feature type="signal peptide" evidence="1">
    <location>
        <begin position="1"/>
        <end position="22"/>
    </location>
</feature>
<dbReference type="Ensembl" id="ENSCINT00000036828.1">
    <property type="protein sequence ID" value="ENSCINP00000031230.1"/>
    <property type="gene ID" value="ENSCING00000021854.1"/>
</dbReference>
<feature type="chain" id="PRO_5003577301" evidence="1">
    <location>
        <begin position="23"/>
        <end position="65"/>
    </location>
</feature>
<name>H2XNJ7_CIOIN</name>
<organism evidence="2 3">
    <name type="scientific">Ciona intestinalis</name>
    <name type="common">Transparent sea squirt</name>
    <name type="synonym">Ascidia intestinalis</name>
    <dbReference type="NCBI Taxonomy" id="7719"/>
    <lineage>
        <taxon>Eukaryota</taxon>
        <taxon>Metazoa</taxon>
        <taxon>Chordata</taxon>
        <taxon>Tunicata</taxon>
        <taxon>Ascidiacea</taxon>
        <taxon>Phlebobranchia</taxon>
        <taxon>Cionidae</taxon>
        <taxon>Ciona</taxon>
    </lineage>
</organism>
<reference evidence="2" key="3">
    <citation type="submission" date="2025-08" db="UniProtKB">
        <authorList>
            <consortium name="Ensembl"/>
        </authorList>
    </citation>
    <scope>IDENTIFICATION</scope>
</reference>
<dbReference type="InParanoid" id="H2XNJ7"/>
<reference evidence="2" key="4">
    <citation type="submission" date="2025-09" db="UniProtKB">
        <authorList>
            <consortium name="Ensembl"/>
        </authorList>
    </citation>
    <scope>IDENTIFICATION</scope>
</reference>
<dbReference type="HOGENOM" id="CLU_2848986_0_0_1"/>
<protein>
    <submittedName>
        <fullName evidence="2">Uncharacterized protein</fullName>
    </submittedName>
</protein>
<evidence type="ECO:0000313" key="3">
    <source>
        <dbReference type="Proteomes" id="UP000008144"/>
    </source>
</evidence>
<sequence>MKFAAVFFVVVILASLGTVAKSDSFNRIKTFIDDLLQLKNQMLQDVVGGSNTWSNKGPEGDEMKQ</sequence>
<dbReference type="AlphaFoldDB" id="H2XNJ7"/>
<dbReference type="EMBL" id="EAAA01000686">
    <property type="status" value="NOT_ANNOTATED_CDS"/>
    <property type="molecule type" value="Genomic_DNA"/>
</dbReference>
<accession>H2XNJ7</accession>
<evidence type="ECO:0000256" key="1">
    <source>
        <dbReference type="SAM" id="SignalP"/>
    </source>
</evidence>
<dbReference type="Proteomes" id="UP000008144">
    <property type="component" value="Chromosome 11"/>
</dbReference>
<keyword evidence="3" id="KW-1185">Reference proteome</keyword>
<reference evidence="3" key="1">
    <citation type="journal article" date="2002" name="Science">
        <title>The draft genome of Ciona intestinalis: insights into chordate and vertebrate origins.</title>
        <authorList>
            <person name="Dehal P."/>
            <person name="Satou Y."/>
            <person name="Campbell R.K."/>
            <person name="Chapman J."/>
            <person name="Degnan B."/>
            <person name="De Tomaso A."/>
            <person name="Davidson B."/>
            <person name="Di Gregorio A."/>
            <person name="Gelpke M."/>
            <person name="Goodstein D.M."/>
            <person name="Harafuji N."/>
            <person name="Hastings K.E."/>
            <person name="Ho I."/>
            <person name="Hotta K."/>
            <person name="Huang W."/>
            <person name="Kawashima T."/>
            <person name="Lemaire P."/>
            <person name="Martinez D."/>
            <person name="Meinertzhagen I.A."/>
            <person name="Necula S."/>
            <person name="Nonaka M."/>
            <person name="Putnam N."/>
            <person name="Rash S."/>
            <person name="Saiga H."/>
            <person name="Satake M."/>
            <person name="Terry A."/>
            <person name="Yamada L."/>
            <person name="Wang H.G."/>
            <person name="Awazu S."/>
            <person name="Azumi K."/>
            <person name="Boore J."/>
            <person name="Branno M."/>
            <person name="Chin-Bow S."/>
            <person name="DeSantis R."/>
            <person name="Doyle S."/>
            <person name="Francino P."/>
            <person name="Keys D.N."/>
            <person name="Haga S."/>
            <person name="Hayashi H."/>
            <person name="Hino K."/>
            <person name="Imai K.S."/>
            <person name="Inaba K."/>
            <person name="Kano S."/>
            <person name="Kobayashi K."/>
            <person name="Kobayashi M."/>
            <person name="Lee B.I."/>
            <person name="Makabe K.W."/>
            <person name="Manohar C."/>
            <person name="Matassi G."/>
            <person name="Medina M."/>
            <person name="Mochizuki Y."/>
            <person name="Mount S."/>
            <person name="Morishita T."/>
            <person name="Miura S."/>
            <person name="Nakayama A."/>
            <person name="Nishizaka S."/>
            <person name="Nomoto H."/>
            <person name="Ohta F."/>
            <person name="Oishi K."/>
            <person name="Rigoutsos I."/>
            <person name="Sano M."/>
            <person name="Sasaki A."/>
            <person name="Sasakura Y."/>
            <person name="Shoguchi E."/>
            <person name="Shin-i T."/>
            <person name="Spagnuolo A."/>
            <person name="Stainier D."/>
            <person name="Suzuki M.M."/>
            <person name="Tassy O."/>
            <person name="Takatori N."/>
            <person name="Tokuoka M."/>
            <person name="Yagi K."/>
            <person name="Yoshizaki F."/>
            <person name="Wada S."/>
            <person name="Zhang C."/>
            <person name="Hyatt P.D."/>
            <person name="Larimer F."/>
            <person name="Detter C."/>
            <person name="Doggett N."/>
            <person name="Glavina T."/>
            <person name="Hawkins T."/>
            <person name="Richardson P."/>
            <person name="Lucas S."/>
            <person name="Kohara Y."/>
            <person name="Levine M."/>
            <person name="Satoh N."/>
            <person name="Rokhsar D.S."/>
        </authorList>
    </citation>
    <scope>NUCLEOTIDE SEQUENCE [LARGE SCALE GENOMIC DNA]</scope>
</reference>
<keyword evidence="1" id="KW-0732">Signal</keyword>